<dbReference type="Proteomes" id="UP001357223">
    <property type="component" value="Chromosome"/>
</dbReference>
<evidence type="ECO:0000313" key="3">
    <source>
        <dbReference type="Proteomes" id="UP001357223"/>
    </source>
</evidence>
<dbReference type="SUPFAM" id="SSF48371">
    <property type="entry name" value="ARM repeat"/>
    <property type="match status" value="1"/>
</dbReference>
<proteinExistence type="predicted"/>
<protein>
    <recommendedName>
        <fullName evidence="4">HEAT repeat domain-containing protein</fullName>
    </recommendedName>
</protein>
<name>A0ABZ2CGH2_9BACI</name>
<dbReference type="RefSeq" id="WP_338449965.1">
    <property type="nucleotide sequence ID" value="NZ_CP137640.1"/>
</dbReference>
<keyword evidence="1" id="KW-1133">Transmembrane helix</keyword>
<gene>
    <name evidence="2" type="ORF">R4Z09_28120</name>
</gene>
<evidence type="ECO:0000313" key="2">
    <source>
        <dbReference type="EMBL" id="WVX81035.1"/>
    </source>
</evidence>
<sequence>MIEMSLVLLFILFLVLLFLLFSLFFYLMVKKYQKNQTRQQINALKEDYRLAVFHYLQNGQTELWGQDPEKEKVMALIELLSDYSHVLTGREVEERIYLFAKEHLTDFIKKKLTKKRWSLRMNALFAIEDFYMEHLVPSLHDLYQKRSTTTSEKAQILKLIAKYNDPKIVEYIKGINQNQNLSEFSLISILSIMDDEKLDELLSDFDELPNRTQYILVDMIGKKQLTQHHPLLQKLVLQDDAELRIRALKAYAQSGIPIDAKALGGFFEADNWQLRMMAARVAGMQRLDMYRESLLNLLSDREYIVRAEAAKAILRYKEGKAILQRVTEESKDLFAKDMAVEWLEKEGGGYSY</sequence>
<reference evidence="2 3" key="1">
    <citation type="submission" date="2023-10" db="EMBL/GenBank/DDBJ databases">
        <title>Niallia locisalis sp.nov. isolated from a salt pond sample.</title>
        <authorList>
            <person name="Li X.-J."/>
            <person name="Dong L."/>
        </authorList>
    </citation>
    <scope>NUCLEOTIDE SEQUENCE [LARGE SCALE GENOMIC DNA]</scope>
    <source>
        <strain evidence="2 3">DSM 29761</strain>
    </source>
</reference>
<dbReference type="InterPro" id="IPR011989">
    <property type="entry name" value="ARM-like"/>
</dbReference>
<evidence type="ECO:0000256" key="1">
    <source>
        <dbReference type="SAM" id="Phobius"/>
    </source>
</evidence>
<evidence type="ECO:0008006" key="4">
    <source>
        <dbReference type="Google" id="ProtNLM"/>
    </source>
</evidence>
<keyword evidence="1" id="KW-0472">Membrane</keyword>
<keyword evidence="1" id="KW-0812">Transmembrane</keyword>
<keyword evidence="3" id="KW-1185">Reference proteome</keyword>
<dbReference type="InterPro" id="IPR016024">
    <property type="entry name" value="ARM-type_fold"/>
</dbReference>
<organism evidence="2 3">
    <name type="scientific">Niallia oryzisoli</name>
    <dbReference type="NCBI Taxonomy" id="1737571"/>
    <lineage>
        <taxon>Bacteria</taxon>
        <taxon>Bacillati</taxon>
        <taxon>Bacillota</taxon>
        <taxon>Bacilli</taxon>
        <taxon>Bacillales</taxon>
        <taxon>Bacillaceae</taxon>
        <taxon>Niallia</taxon>
    </lineage>
</organism>
<dbReference type="Gene3D" id="1.25.10.10">
    <property type="entry name" value="Leucine-rich Repeat Variant"/>
    <property type="match status" value="1"/>
</dbReference>
<dbReference type="EMBL" id="CP137640">
    <property type="protein sequence ID" value="WVX81035.1"/>
    <property type="molecule type" value="Genomic_DNA"/>
</dbReference>
<feature type="transmembrane region" description="Helical" evidence="1">
    <location>
        <begin position="6"/>
        <end position="29"/>
    </location>
</feature>
<accession>A0ABZ2CGH2</accession>